<evidence type="ECO:0000256" key="9">
    <source>
        <dbReference type="ARBA" id="ARBA00022989"/>
    </source>
</evidence>
<evidence type="ECO:0000256" key="13">
    <source>
        <dbReference type="ARBA" id="ARBA00023159"/>
    </source>
</evidence>
<dbReference type="InterPro" id="IPR009044">
    <property type="entry name" value="ssDNA-bd_transcriptional_reg"/>
</dbReference>
<dbReference type="GO" id="GO:0005634">
    <property type="term" value="C:nucleus"/>
    <property type="evidence" value="ECO:0007669"/>
    <property type="project" value="UniProtKB-SubCell"/>
</dbReference>
<keyword evidence="8" id="KW-0256">Endoplasmic reticulum</keyword>
<evidence type="ECO:0000256" key="8">
    <source>
        <dbReference type="ARBA" id="ARBA00022824"/>
    </source>
</evidence>
<dbReference type="STRING" id="8469.M7B7F4"/>
<feature type="domain" description="Peptidase M28" evidence="22">
    <location>
        <begin position="132"/>
        <end position="295"/>
    </location>
</feature>
<sequence>MMRLVDFSYEQYQKALRQSAGAVVIILPKAMSAVPQDVVRQFMEIEPEMLAMETIVPVYFAVEDEELLSIYEQTRVASTSQGSASAAEVLLHTATANGFQMVTSGAQSKAISDWLITSLEGRLTGLGGEDLPTIVIVAHYDSFGVAPWLSHGADSNGSGISGLLELARLFSRLYTYKRTHAGYNLLFFASGGGKFNYQGTKRWLEDNLDHTDSSLLQDNVAFVLCLDTLGRGNSLHLHVSKPPKEGTLQHAFLRELEMVVASQFPEVKFSMVHKKINLAEDMLAWEHERFAIRRLPAFTISHLESHRDGPRNSIMDMRSRVDSKTLTRNTRIIAEALTRVIYNLTEKGAPADLQIFTEQMVREQGGIDVAWGERALETFDQQHKFVVFSLWRPLSAADSAGAAGVCDGPQQFQQEQLESVMDWLTSQPRAAQLVDKDSTFLNTLEYYMSRYLKDVKQHHVKADKRDPEFVFYDQLKQVMNAYRMPKSKELVETTTSDSGSDAENEKKRKKEMPSKPEKRPKTEAKTSKVATKSQGQDSEEEGMFQIGKMRYVRVSCFKGKVLVDIREFYIDKEGDTKPGRKGIALSAEQWNHLKEIIPDIDAAVKKF</sequence>
<organism evidence="23 24">
    <name type="scientific">Chelonia mydas</name>
    <name type="common">Green sea-turtle</name>
    <name type="synonym">Chelonia agassizi</name>
    <dbReference type="NCBI Taxonomy" id="8469"/>
    <lineage>
        <taxon>Eukaryota</taxon>
        <taxon>Metazoa</taxon>
        <taxon>Chordata</taxon>
        <taxon>Craniata</taxon>
        <taxon>Vertebrata</taxon>
        <taxon>Euteleostomi</taxon>
        <taxon>Archelosauria</taxon>
        <taxon>Testudinata</taxon>
        <taxon>Testudines</taxon>
        <taxon>Cryptodira</taxon>
        <taxon>Durocryptodira</taxon>
        <taxon>Americhelydia</taxon>
        <taxon>Chelonioidea</taxon>
        <taxon>Cheloniidae</taxon>
        <taxon>Chelonia</taxon>
    </lineage>
</organism>
<dbReference type="Gene3D" id="3.40.630.10">
    <property type="entry name" value="Zn peptidases"/>
    <property type="match status" value="1"/>
</dbReference>
<dbReference type="InterPro" id="IPR003173">
    <property type="entry name" value="PC4_C"/>
</dbReference>
<keyword evidence="7" id="KW-0732">Signal</keyword>
<dbReference type="Pfam" id="PF02229">
    <property type="entry name" value="PC4"/>
    <property type="match status" value="1"/>
</dbReference>
<dbReference type="SUPFAM" id="SSF53187">
    <property type="entry name" value="Zn-dependent exopeptidases"/>
    <property type="match status" value="1"/>
</dbReference>
<evidence type="ECO:0000256" key="14">
    <source>
        <dbReference type="ARBA" id="ARBA00023163"/>
    </source>
</evidence>
<evidence type="ECO:0000256" key="6">
    <source>
        <dbReference type="ARBA" id="ARBA00022692"/>
    </source>
</evidence>
<gene>
    <name evidence="23" type="ORF">UY3_18839</name>
</gene>
<evidence type="ECO:0000256" key="2">
    <source>
        <dbReference type="ARBA" id="ARBA00004389"/>
    </source>
</evidence>
<keyword evidence="10" id="KW-0805">Transcription regulation</keyword>
<dbReference type="EMBL" id="KB603100">
    <property type="protein sequence ID" value="EMP24202.1"/>
    <property type="molecule type" value="Genomic_DNA"/>
</dbReference>
<evidence type="ECO:0000256" key="16">
    <source>
        <dbReference type="ARBA" id="ARBA00023242"/>
    </source>
</evidence>
<dbReference type="Proteomes" id="UP000031443">
    <property type="component" value="Unassembled WGS sequence"/>
</dbReference>
<protein>
    <recommendedName>
        <fullName evidence="5">Activated RNA polymerase II transcriptional coactivator p15</fullName>
    </recommendedName>
    <alternativeName>
        <fullName evidence="19">BOS complex subunit NCLN</fullName>
    </alternativeName>
    <alternativeName>
        <fullName evidence="18">SUB1 homolog</fullName>
    </alternativeName>
</protein>
<evidence type="ECO:0000256" key="7">
    <source>
        <dbReference type="ARBA" id="ARBA00022729"/>
    </source>
</evidence>
<keyword evidence="15" id="KW-0325">Glycoprotein</keyword>
<dbReference type="eggNOG" id="KOG2712">
    <property type="taxonomic scope" value="Eukaryota"/>
</dbReference>
<evidence type="ECO:0000259" key="22">
    <source>
        <dbReference type="Pfam" id="PF04389"/>
    </source>
</evidence>
<feature type="domain" description="Transcriptional coactivator p15 (PC4) C-terminal" evidence="21">
    <location>
        <begin position="544"/>
        <end position="596"/>
    </location>
</feature>
<dbReference type="PANTHER" id="PTHR31826">
    <property type="entry name" value="NICALIN"/>
    <property type="match status" value="1"/>
</dbReference>
<evidence type="ECO:0000256" key="4">
    <source>
        <dbReference type="ARBA" id="ARBA00009001"/>
    </source>
</evidence>
<evidence type="ECO:0000256" key="12">
    <source>
        <dbReference type="ARBA" id="ARBA00023136"/>
    </source>
</evidence>
<comment type="similarity">
    <text evidence="4">Belongs to the transcriptional coactivator PC4 family.</text>
</comment>
<dbReference type="GO" id="GO:0005789">
    <property type="term" value="C:endoplasmic reticulum membrane"/>
    <property type="evidence" value="ECO:0007669"/>
    <property type="project" value="UniProtKB-SubCell"/>
</dbReference>
<dbReference type="CDD" id="cd03882">
    <property type="entry name" value="M28_nicalin_like"/>
    <property type="match status" value="1"/>
</dbReference>
<comment type="subcellular location">
    <subcellularLocation>
        <location evidence="2">Endoplasmic reticulum membrane</location>
        <topology evidence="2">Single-pass membrane protein</topology>
    </subcellularLocation>
    <subcellularLocation>
        <location evidence="1">Nucleus</location>
    </subcellularLocation>
</comment>
<evidence type="ECO:0000313" key="23">
    <source>
        <dbReference type="EMBL" id="EMP24202.1"/>
    </source>
</evidence>
<evidence type="ECO:0000256" key="18">
    <source>
        <dbReference type="ARBA" id="ARBA00031984"/>
    </source>
</evidence>
<dbReference type="GO" id="GO:0003677">
    <property type="term" value="F:DNA binding"/>
    <property type="evidence" value="ECO:0007669"/>
    <property type="project" value="UniProtKB-KW"/>
</dbReference>
<evidence type="ECO:0000256" key="17">
    <source>
        <dbReference type="ARBA" id="ARBA00024848"/>
    </source>
</evidence>
<feature type="compositionally biased region" description="Basic and acidic residues" evidence="20">
    <location>
        <begin position="503"/>
        <end position="526"/>
    </location>
</feature>
<name>M7B7F4_CHEMY</name>
<dbReference type="InterPro" id="IPR007484">
    <property type="entry name" value="Peptidase_M28"/>
</dbReference>
<evidence type="ECO:0000256" key="19">
    <source>
        <dbReference type="ARBA" id="ARBA00034873"/>
    </source>
</evidence>
<evidence type="ECO:0000256" key="20">
    <source>
        <dbReference type="SAM" id="MobiDB-lite"/>
    </source>
</evidence>
<keyword evidence="11" id="KW-0238">DNA-binding</keyword>
<dbReference type="AlphaFoldDB" id="M7B7F4"/>
<dbReference type="Gene3D" id="2.30.31.10">
    <property type="entry name" value="Transcriptional Coactivator Pc4, Chain A"/>
    <property type="match status" value="1"/>
</dbReference>
<keyword evidence="16" id="KW-0539">Nucleus</keyword>
<dbReference type="GO" id="GO:0006355">
    <property type="term" value="P:regulation of DNA-templated transcription"/>
    <property type="evidence" value="ECO:0007669"/>
    <property type="project" value="InterPro"/>
</dbReference>
<keyword evidence="24" id="KW-1185">Reference proteome</keyword>
<evidence type="ECO:0000256" key="11">
    <source>
        <dbReference type="ARBA" id="ARBA00023125"/>
    </source>
</evidence>
<proteinExistence type="inferred from homology"/>
<dbReference type="FunFam" id="3.40.630.10:FF:000021">
    <property type="entry name" value="Nicalin"/>
    <property type="match status" value="1"/>
</dbReference>
<comment type="similarity">
    <text evidence="3">Belongs to the nicastrin family.</text>
</comment>
<dbReference type="GO" id="GO:0009966">
    <property type="term" value="P:regulation of signal transduction"/>
    <property type="evidence" value="ECO:0007669"/>
    <property type="project" value="InterPro"/>
</dbReference>
<evidence type="ECO:0000256" key="3">
    <source>
        <dbReference type="ARBA" id="ARBA00007717"/>
    </source>
</evidence>
<keyword evidence="6" id="KW-0812">Transmembrane</keyword>
<dbReference type="InterPro" id="IPR016574">
    <property type="entry name" value="Nicalin"/>
</dbReference>
<dbReference type="Pfam" id="PF04389">
    <property type="entry name" value="Peptidase_M28"/>
    <property type="match status" value="1"/>
</dbReference>
<reference evidence="24" key="1">
    <citation type="journal article" date="2013" name="Nat. Genet.">
        <title>The draft genomes of soft-shell turtle and green sea turtle yield insights into the development and evolution of the turtle-specific body plan.</title>
        <authorList>
            <person name="Wang Z."/>
            <person name="Pascual-Anaya J."/>
            <person name="Zadissa A."/>
            <person name="Li W."/>
            <person name="Niimura Y."/>
            <person name="Huang Z."/>
            <person name="Li C."/>
            <person name="White S."/>
            <person name="Xiong Z."/>
            <person name="Fang D."/>
            <person name="Wang B."/>
            <person name="Ming Y."/>
            <person name="Chen Y."/>
            <person name="Zheng Y."/>
            <person name="Kuraku S."/>
            <person name="Pignatelli M."/>
            <person name="Herrero J."/>
            <person name="Beal K."/>
            <person name="Nozawa M."/>
            <person name="Li Q."/>
            <person name="Wang J."/>
            <person name="Zhang H."/>
            <person name="Yu L."/>
            <person name="Shigenobu S."/>
            <person name="Wang J."/>
            <person name="Liu J."/>
            <person name="Flicek P."/>
            <person name="Searle S."/>
            <person name="Wang J."/>
            <person name="Kuratani S."/>
            <person name="Yin Y."/>
            <person name="Aken B."/>
            <person name="Zhang G."/>
            <person name="Irie N."/>
        </authorList>
    </citation>
    <scope>NUCLEOTIDE SEQUENCE [LARGE SCALE GENOMIC DNA]</scope>
</reference>
<keyword evidence="13" id="KW-0010">Activator</keyword>
<keyword evidence="9" id="KW-1133">Transmembrane helix</keyword>
<accession>M7B7F4</accession>
<evidence type="ECO:0000256" key="15">
    <source>
        <dbReference type="ARBA" id="ARBA00023180"/>
    </source>
</evidence>
<comment type="function">
    <text evidence="17">General coactivator that functions cooperatively with TAFs and mediates functional interactions between upstream activators and the general transcriptional machinery. May be involved in stabilizing the multiprotein transcription complex. Binds single-stranded DNA. Also binds, in vitro, non-specifically to double-stranded DNA (ds DNA).</text>
</comment>
<dbReference type="FunFam" id="2.30.31.10:FF:000001">
    <property type="entry name" value="Activated RNA polymerase II transcriptional coactivator p15"/>
    <property type="match status" value="1"/>
</dbReference>
<evidence type="ECO:0000256" key="1">
    <source>
        <dbReference type="ARBA" id="ARBA00004123"/>
    </source>
</evidence>
<dbReference type="SUPFAM" id="SSF54447">
    <property type="entry name" value="ssDNA-binding transcriptional regulator domain"/>
    <property type="match status" value="1"/>
</dbReference>
<feature type="compositionally biased region" description="Polar residues" evidence="20">
    <location>
        <begin position="492"/>
        <end position="501"/>
    </location>
</feature>
<evidence type="ECO:0000256" key="10">
    <source>
        <dbReference type="ARBA" id="ARBA00023015"/>
    </source>
</evidence>
<keyword evidence="14" id="KW-0804">Transcription</keyword>
<evidence type="ECO:0000256" key="5">
    <source>
        <dbReference type="ARBA" id="ARBA00013386"/>
    </source>
</evidence>
<evidence type="ECO:0000313" key="24">
    <source>
        <dbReference type="Proteomes" id="UP000031443"/>
    </source>
</evidence>
<evidence type="ECO:0000259" key="21">
    <source>
        <dbReference type="Pfam" id="PF02229"/>
    </source>
</evidence>
<feature type="region of interest" description="Disordered" evidence="20">
    <location>
        <begin position="486"/>
        <end position="541"/>
    </location>
</feature>
<keyword evidence="12" id="KW-0472">Membrane</keyword>